<dbReference type="Gene3D" id="3.40.390.10">
    <property type="entry name" value="Collagenase (Catalytic Domain)"/>
    <property type="match status" value="1"/>
</dbReference>
<dbReference type="PANTHER" id="PTHR47466:SF1">
    <property type="entry name" value="METALLOPROTEASE MEP1 (AFU_ORTHOLOGUE AFUA_1G07730)-RELATED"/>
    <property type="match status" value="1"/>
</dbReference>
<keyword evidence="5" id="KW-0378">Hydrolase</keyword>
<dbReference type="Pfam" id="PF05572">
    <property type="entry name" value="Peptidase_M43"/>
    <property type="match status" value="1"/>
</dbReference>
<evidence type="ECO:0000256" key="8">
    <source>
        <dbReference type="ARBA" id="ARBA00023157"/>
    </source>
</evidence>
<feature type="domain" description="Peptidase M43 pregnancy-associated plasma-A" evidence="11">
    <location>
        <begin position="233"/>
        <end position="331"/>
    </location>
</feature>
<dbReference type="InterPro" id="IPR024079">
    <property type="entry name" value="MetalloPept_cat_dom_sf"/>
</dbReference>
<feature type="compositionally biased region" description="Low complexity" evidence="9">
    <location>
        <begin position="42"/>
        <end position="60"/>
    </location>
</feature>
<evidence type="ECO:0000256" key="6">
    <source>
        <dbReference type="ARBA" id="ARBA00022833"/>
    </source>
</evidence>
<feature type="chain" id="PRO_5047264948" evidence="10">
    <location>
        <begin position="32"/>
        <end position="337"/>
    </location>
</feature>
<evidence type="ECO:0000256" key="4">
    <source>
        <dbReference type="ARBA" id="ARBA00022729"/>
    </source>
</evidence>
<protein>
    <submittedName>
        <fullName evidence="12">Zinc metalloprotease</fullName>
    </submittedName>
</protein>
<dbReference type="SUPFAM" id="SSF55486">
    <property type="entry name" value="Metalloproteases ('zincins'), catalytic domain"/>
    <property type="match status" value="1"/>
</dbReference>
<dbReference type="InterPro" id="IPR008754">
    <property type="entry name" value="Peptidase_M43"/>
</dbReference>
<dbReference type="GO" id="GO:0008237">
    <property type="term" value="F:metallopeptidase activity"/>
    <property type="evidence" value="ECO:0007669"/>
    <property type="project" value="UniProtKB-KW"/>
</dbReference>
<dbReference type="RefSeq" id="WP_380225448.1">
    <property type="nucleotide sequence ID" value="NZ_JBHSOF010000012.1"/>
</dbReference>
<keyword evidence="13" id="KW-1185">Reference proteome</keyword>
<evidence type="ECO:0000256" key="1">
    <source>
        <dbReference type="ARBA" id="ARBA00008721"/>
    </source>
</evidence>
<comment type="caution">
    <text evidence="12">The sequence shown here is derived from an EMBL/GenBank/DDBJ whole genome shotgun (WGS) entry which is preliminary data.</text>
</comment>
<evidence type="ECO:0000313" key="13">
    <source>
        <dbReference type="Proteomes" id="UP001595975"/>
    </source>
</evidence>
<name>A0ABW0X1U9_9ACTN</name>
<evidence type="ECO:0000256" key="9">
    <source>
        <dbReference type="SAM" id="MobiDB-lite"/>
    </source>
</evidence>
<reference evidence="13" key="1">
    <citation type="journal article" date="2019" name="Int. J. Syst. Evol. Microbiol.">
        <title>The Global Catalogue of Microorganisms (GCM) 10K type strain sequencing project: providing services to taxonomists for standard genome sequencing and annotation.</title>
        <authorList>
            <consortium name="The Broad Institute Genomics Platform"/>
            <consortium name="The Broad Institute Genome Sequencing Center for Infectious Disease"/>
            <person name="Wu L."/>
            <person name="Ma J."/>
        </authorList>
    </citation>
    <scope>NUCLEOTIDE SEQUENCE [LARGE SCALE GENOMIC DNA]</scope>
    <source>
        <strain evidence="13">CGMCC 4.1437</strain>
    </source>
</reference>
<keyword evidence="2" id="KW-0645">Protease</keyword>
<keyword evidence="7 12" id="KW-0482">Metalloprotease</keyword>
<keyword evidence="8" id="KW-1015">Disulfide bond</keyword>
<evidence type="ECO:0000256" key="7">
    <source>
        <dbReference type="ARBA" id="ARBA00023049"/>
    </source>
</evidence>
<dbReference type="CDD" id="cd04275">
    <property type="entry name" value="ZnMc_pappalysin_like"/>
    <property type="match status" value="1"/>
</dbReference>
<proteinExistence type="inferred from homology"/>
<dbReference type="EMBL" id="JBHSOF010000012">
    <property type="protein sequence ID" value="MFC5663770.1"/>
    <property type="molecule type" value="Genomic_DNA"/>
</dbReference>
<organism evidence="12 13">
    <name type="scientific">Kitasatospora misakiensis</name>
    <dbReference type="NCBI Taxonomy" id="67330"/>
    <lineage>
        <taxon>Bacteria</taxon>
        <taxon>Bacillati</taxon>
        <taxon>Actinomycetota</taxon>
        <taxon>Actinomycetes</taxon>
        <taxon>Kitasatosporales</taxon>
        <taxon>Streptomycetaceae</taxon>
        <taxon>Kitasatospora</taxon>
    </lineage>
</organism>
<dbReference type="Proteomes" id="UP001595975">
    <property type="component" value="Unassembled WGS sequence"/>
</dbReference>
<evidence type="ECO:0000256" key="5">
    <source>
        <dbReference type="ARBA" id="ARBA00022801"/>
    </source>
</evidence>
<comment type="similarity">
    <text evidence="1">Belongs to the peptidase M43B family.</text>
</comment>
<feature type="signal peptide" evidence="10">
    <location>
        <begin position="1"/>
        <end position="31"/>
    </location>
</feature>
<feature type="region of interest" description="Disordered" evidence="9">
    <location>
        <begin position="42"/>
        <end position="75"/>
    </location>
</feature>
<keyword evidence="3" id="KW-0479">Metal-binding</keyword>
<accession>A0ABW0X1U9</accession>
<sequence length="337" mass="35019">MRRSVRVPSRATGRFLGAAAVVAALGLTQFAAPSALTTASATAAKAPTSTECTGDAAQDAAARKPAGHPGGQEPNAVTEAQAKAMDADLQSRLAQLAHSAQGNTLLAPGELAATTTIPVYVHVVHSGTTGKLSAATITKQIDVLNAAYSGQGSGNTPSQFRFQLVSTDYTDNATWYNGVTPGSSAEKSMKTKLRKGAANALNLYTAKLGESLLGWATFPSSYRSNPTDDGVVILDSSFPGGSAANYNEGDTATHEVGHWLGLYHTFQGGCSGQGDYVADTPAEQSAAYQCPAGRDTCTATGIDPIHNFMDYTYDSCMTQFTPGQVARMANSWASYRA</sequence>
<evidence type="ECO:0000256" key="2">
    <source>
        <dbReference type="ARBA" id="ARBA00022670"/>
    </source>
</evidence>
<evidence type="ECO:0000259" key="11">
    <source>
        <dbReference type="Pfam" id="PF05572"/>
    </source>
</evidence>
<keyword evidence="4 10" id="KW-0732">Signal</keyword>
<keyword evidence="6" id="KW-0862">Zinc</keyword>
<gene>
    <name evidence="12" type="ORF">ACFP3U_12330</name>
</gene>
<evidence type="ECO:0000256" key="3">
    <source>
        <dbReference type="ARBA" id="ARBA00022723"/>
    </source>
</evidence>
<evidence type="ECO:0000313" key="12">
    <source>
        <dbReference type="EMBL" id="MFC5663770.1"/>
    </source>
</evidence>
<evidence type="ECO:0000256" key="10">
    <source>
        <dbReference type="SAM" id="SignalP"/>
    </source>
</evidence>
<dbReference type="PANTHER" id="PTHR47466">
    <property type="match status" value="1"/>
</dbReference>